<comment type="caution">
    <text evidence="1">The sequence shown here is derived from an EMBL/GenBank/DDBJ whole genome shotgun (WGS) entry which is preliminary data.</text>
</comment>
<organism evidence="1 2">
    <name type="scientific">Meloidogyne enterolobii</name>
    <name type="common">Root-knot nematode worm</name>
    <name type="synonym">Meloidogyne mayaguensis</name>
    <dbReference type="NCBI Taxonomy" id="390850"/>
    <lineage>
        <taxon>Eukaryota</taxon>
        <taxon>Metazoa</taxon>
        <taxon>Ecdysozoa</taxon>
        <taxon>Nematoda</taxon>
        <taxon>Chromadorea</taxon>
        <taxon>Rhabditida</taxon>
        <taxon>Tylenchina</taxon>
        <taxon>Tylenchomorpha</taxon>
        <taxon>Tylenchoidea</taxon>
        <taxon>Meloidogynidae</taxon>
        <taxon>Meloidogyninae</taxon>
        <taxon>Meloidogyne</taxon>
    </lineage>
</organism>
<evidence type="ECO:0000313" key="2">
    <source>
        <dbReference type="Proteomes" id="UP000580250"/>
    </source>
</evidence>
<proteinExistence type="predicted"/>
<dbReference type="AlphaFoldDB" id="A0A6V7TSR5"/>
<protein>
    <submittedName>
        <fullName evidence="1">Uncharacterized protein</fullName>
    </submittedName>
</protein>
<gene>
    <name evidence="1" type="ORF">MENT_LOCUS3682</name>
</gene>
<name>A0A6V7TSR5_MELEN</name>
<dbReference type="Proteomes" id="UP000580250">
    <property type="component" value="Unassembled WGS sequence"/>
</dbReference>
<evidence type="ECO:0000313" key="1">
    <source>
        <dbReference type="EMBL" id="CAD2132511.1"/>
    </source>
</evidence>
<dbReference type="EMBL" id="CAJEWN010000012">
    <property type="protein sequence ID" value="CAD2132511.1"/>
    <property type="molecule type" value="Genomic_DNA"/>
</dbReference>
<reference evidence="1 2" key="1">
    <citation type="submission" date="2020-08" db="EMBL/GenBank/DDBJ databases">
        <authorList>
            <person name="Koutsovoulos G."/>
            <person name="Danchin GJ E."/>
        </authorList>
    </citation>
    <scope>NUCLEOTIDE SEQUENCE [LARGE SCALE GENOMIC DNA]</scope>
</reference>
<accession>A0A6V7TSR5</accession>
<sequence>MLVNLNKIILGRWQQRHTGNIFSNSSTPKIFLNKNIFLQLFFFLLLLLNILEKTESLISQEDEGYPKVLEDDERRIINTNKYNHPHPHHNYHHHHRDILNKHSSINFQQNHHNYKQKYHHKKNHKRRSLHLLQQQTERKRGEEESVEIPSARRPRRLFIKKPFWPWP</sequence>